<reference evidence="3" key="2">
    <citation type="submission" date="2015-01" db="EMBL/GenBank/DDBJ databases">
        <title>Evolutionary Origins and Diversification of the Mycorrhizal Mutualists.</title>
        <authorList>
            <consortium name="DOE Joint Genome Institute"/>
            <consortium name="Mycorrhizal Genomics Consortium"/>
            <person name="Kohler A."/>
            <person name="Kuo A."/>
            <person name="Nagy L.G."/>
            <person name="Floudas D."/>
            <person name="Copeland A."/>
            <person name="Barry K.W."/>
            <person name="Cichocki N."/>
            <person name="Veneault-Fourrey C."/>
            <person name="LaButti K."/>
            <person name="Lindquist E.A."/>
            <person name="Lipzen A."/>
            <person name="Lundell T."/>
            <person name="Morin E."/>
            <person name="Murat C."/>
            <person name="Riley R."/>
            <person name="Ohm R."/>
            <person name="Sun H."/>
            <person name="Tunlid A."/>
            <person name="Henrissat B."/>
            <person name="Grigoriev I.V."/>
            <person name="Hibbett D.S."/>
            <person name="Martin F."/>
        </authorList>
    </citation>
    <scope>NUCLEOTIDE SEQUENCE [LARGE SCALE GENOMIC DNA]</scope>
    <source>
        <strain evidence="3">ATCC 200175</strain>
    </source>
</reference>
<dbReference type="Proteomes" id="UP000053647">
    <property type="component" value="Unassembled WGS sequence"/>
</dbReference>
<organism evidence="2 3">
    <name type="scientific">Paxillus involutus ATCC 200175</name>
    <dbReference type="NCBI Taxonomy" id="664439"/>
    <lineage>
        <taxon>Eukaryota</taxon>
        <taxon>Fungi</taxon>
        <taxon>Dikarya</taxon>
        <taxon>Basidiomycota</taxon>
        <taxon>Agaricomycotina</taxon>
        <taxon>Agaricomycetes</taxon>
        <taxon>Agaricomycetidae</taxon>
        <taxon>Boletales</taxon>
        <taxon>Paxilineae</taxon>
        <taxon>Paxillaceae</taxon>
        <taxon>Paxillus</taxon>
    </lineage>
</organism>
<evidence type="ECO:0000313" key="3">
    <source>
        <dbReference type="Proteomes" id="UP000053647"/>
    </source>
</evidence>
<dbReference type="HOGENOM" id="CLU_126129_0_0_1"/>
<dbReference type="AlphaFoldDB" id="A0A0C9SV63"/>
<dbReference type="OrthoDB" id="2682845at2759"/>
<keyword evidence="3" id="KW-1185">Reference proteome</keyword>
<reference evidence="2 3" key="1">
    <citation type="submission" date="2014-06" db="EMBL/GenBank/DDBJ databases">
        <authorList>
            <consortium name="DOE Joint Genome Institute"/>
            <person name="Kuo A."/>
            <person name="Kohler A."/>
            <person name="Nagy L.G."/>
            <person name="Floudas D."/>
            <person name="Copeland A."/>
            <person name="Barry K.W."/>
            <person name="Cichocki N."/>
            <person name="Veneault-Fourrey C."/>
            <person name="LaButti K."/>
            <person name="Lindquist E.A."/>
            <person name="Lipzen A."/>
            <person name="Lundell T."/>
            <person name="Morin E."/>
            <person name="Murat C."/>
            <person name="Sun H."/>
            <person name="Tunlid A."/>
            <person name="Henrissat B."/>
            <person name="Grigoriev I.V."/>
            <person name="Hibbett D.S."/>
            <person name="Martin F."/>
            <person name="Nordberg H.P."/>
            <person name="Cantor M.N."/>
            <person name="Hua S.X."/>
        </authorList>
    </citation>
    <scope>NUCLEOTIDE SEQUENCE [LARGE SCALE GENOMIC DNA]</scope>
    <source>
        <strain evidence="2 3">ATCC 200175</strain>
    </source>
</reference>
<feature type="region of interest" description="Disordered" evidence="1">
    <location>
        <begin position="130"/>
        <end position="159"/>
    </location>
</feature>
<evidence type="ECO:0000256" key="1">
    <source>
        <dbReference type="SAM" id="MobiDB-lite"/>
    </source>
</evidence>
<feature type="compositionally biased region" description="Polar residues" evidence="1">
    <location>
        <begin position="145"/>
        <end position="159"/>
    </location>
</feature>
<dbReference type="EMBL" id="KN820311">
    <property type="protein sequence ID" value="KIJ06470.1"/>
    <property type="molecule type" value="Genomic_DNA"/>
</dbReference>
<gene>
    <name evidence="2" type="ORF">PAXINDRAFT_121603</name>
</gene>
<protein>
    <submittedName>
        <fullName evidence="2">Uncharacterized protein</fullName>
    </submittedName>
</protein>
<sequence>MSDEGSGPEDDSDKAKDAWKTDMARKAGLAADADLDSMSFLEVMKCPWRSEELGDIYHELYELWRSSLTAQQKKRFHSIRIRDTERESPRTPKDTPYDFGINMEWFDVNKDAPGLRDLLTDWRAYGDPEGFGSKKLREADGEHGNTGNEGSPSAGPSNV</sequence>
<name>A0A0C9SV63_PAXIN</name>
<proteinExistence type="predicted"/>
<evidence type="ECO:0000313" key="2">
    <source>
        <dbReference type="EMBL" id="KIJ06470.1"/>
    </source>
</evidence>
<accession>A0A0C9SV63</accession>